<keyword evidence="3" id="KW-1185">Reference proteome</keyword>
<evidence type="ECO:0000259" key="1">
    <source>
        <dbReference type="Pfam" id="PF00144"/>
    </source>
</evidence>
<evidence type="ECO:0000313" key="2">
    <source>
        <dbReference type="EMBL" id="MFD1463659.1"/>
    </source>
</evidence>
<dbReference type="RefSeq" id="WP_229525156.1">
    <property type="nucleotide sequence ID" value="NZ_JAFFQR010000087.1"/>
</dbReference>
<comment type="caution">
    <text evidence="2">The sequence shown here is derived from an EMBL/GenBank/DDBJ whole genome shotgun (WGS) entry which is preliminary data.</text>
</comment>
<organism evidence="2 3">
    <name type="scientific">Paenibacillus farraposensis</name>
    <dbReference type="NCBI Taxonomy" id="2807095"/>
    <lineage>
        <taxon>Bacteria</taxon>
        <taxon>Bacillati</taxon>
        <taxon>Bacillota</taxon>
        <taxon>Bacilli</taxon>
        <taxon>Bacillales</taxon>
        <taxon>Paenibacillaceae</taxon>
        <taxon>Paenibacillus</taxon>
    </lineage>
</organism>
<dbReference type="PANTHER" id="PTHR43319">
    <property type="entry name" value="BETA-LACTAMASE-RELATED"/>
    <property type="match status" value="1"/>
</dbReference>
<keyword evidence="2" id="KW-0378">Hydrolase</keyword>
<dbReference type="Gene3D" id="3.40.710.10">
    <property type="entry name" value="DD-peptidase/beta-lactamase superfamily"/>
    <property type="match status" value="1"/>
</dbReference>
<dbReference type="InterPro" id="IPR012338">
    <property type="entry name" value="Beta-lactam/transpept-like"/>
</dbReference>
<dbReference type="InterPro" id="IPR052907">
    <property type="entry name" value="Beta-lactamase/esterase"/>
</dbReference>
<gene>
    <name evidence="2" type="ORF">ACFQ5D_20375</name>
</gene>
<dbReference type="EMBL" id="JBHTNZ010000039">
    <property type="protein sequence ID" value="MFD1463659.1"/>
    <property type="molecule type" value="Genomic_DNA"/>
</dbReference>
<name>A0ABW4DGE0_9BACL</name>
<dbReference type="InterPro" id="IPR001466">
    <property type="entry name" value="Beta-lactam-related"/>
</dbReference>
<protein>
    <submittedName>
        <fullName evidence="2">Serine hydrolase domain-containing protein</fullName>
    </submittedName>
</protein>
<sequence length="129" mass="14797">MATKNNILIHGFVAPGFELVKDEFIRNFSERGEVGAAFSVYINNEAVVDLWGGYRDRQTRAEWEKDTLVQVFSATKGFAALALSLAHSRGYINYDEKVCSYWPEFAQNGKDKITVRQLLFYQVSVFCRR</sequence>
<feature type="domain" description="Beta-lactamase-related" evidence="1">
    <location>
        <begin position="24"/>
        <end position="123"/>
    </location>
</feature>
<dbReference type="Pfam" id="PF00144">
    <property type="entry name" value="Beta-lactamase"/>
    <property type="match status" value="1"/>
</dbReference>
<dbReference type="GO" id="GO:0016787">
    <property type="term" value="F:hydrolase activity"/>
    <property type="evidence" value="ECO:0007669"/>
    <property type="project" value="UniProtKB-KW"/>
</dbReference>
<evidence type="ECO:0000313" key="3">
    <source>
        <dbReference type="Proteomes" id="UP001597340"/>
    </source>
</evidence>
<dbReference type="Proteomes" id="UP001597340">
    <property type="component" value="Unassembled WGS sequence"/>
</dbReference>
<reference evidence="3" key="1">
    <citation type="journal article" date="2019" name="Int. J. Syst. Evol. Microbiol.">
        <title>The Global Catalogue of Microorganisms (GCM) 10K type strain sequencing project: providing services to taxonomists for standard genome sequencing and annotation.</title>
        <authorList>
            <consortium name="The Broad Institute Genomics Platform"/>
            <consortium name="The Broad Institute Genome Sequencing Center for Infectious Disease"/>
            <person name="Wu L."/>
            <person name="Ma J."/>
        </authorList>
    </citation>
    <scope>NUCLEOTIDE SEQUENCE [LARGE SCALE GENOMIC DNA]</scope>
    <source>
        <strain evidence="3">CCM 9147</strain>
    </source>
</reference>
<accession>A0ABW4DGE0</accession>
<dbReference type="PANTHER" id="PTHR43319:SF3">
    <property type="entry name" value="BETA-LACTAMASE-RELATED DOMAIN-CONTAINING PROTEIN"/>
    <property type="match status" value="1"/>
</dbReference>
<proteinExistence type="predicted"/>
<dbReference type="SUPFAM" id="SSF56601">
    <property type="entry name" value="beta-lactamase/transpeptidase-like"/>
    <property type="match status" value="1"/>
</dbReference>